<dbReference type="GO" id="GO:0043709">
    <property type="term" value="P:cell adhesion involved in single-species biofilm formation"/>
    <property type="evidence" value="ECO:0007669"/>
    <property type="project" value="TreeGrafter"/>
</dbReference>
<dbReference type="CDD" id="cd01949">
    <property type="entry name" value="GGDEF"/>
    <property type="match status" value="1"/>
</dbReference>
<dbReference type="SMART" id="SM00267">
    <property type="entry name" value="GGDEF"/>
    <property type="match status" value="1"/>
</dbReference>
<organism evidence="5 6">
    <name type="scientific">Thalassospira lucentensis</name>
    <dbReference type="NCBI Taxonomy" id="168935"/>
    <lineage>
        <taxon>Bacteria</taxon>
        <taxon>Pseudomonadati</taxon>
        <taxon>Pseudomonadota</taxon>
        <taxon>Alphaproteobacteria</taxon>
        <taxon>Rhodospirillales</taxon>
        <taxon>Thalassospiraceae</taxon>
        <taxon>Thalassospira</taxon>
    </lineage>
</organism>
<dbReference type="AlphaFoldDB" id="A0A154L170"/>
<evidence type="ECO:0000259" key="4">
    <source>
        <dbReference type="PROSITE" id="PS50887"/>
    </source>
</evidence>
<protein>
    <recommendedName>
        <fullName evidence="1">diguanylate cyclase</fullName>
        <ecNumber evidence="1">2.7.7.65</ecNumber>
    </recommendedName>
</protein>
<dbReference type="SUPFAM" id="SSF55073">
    <property type="entry name" value="Nucleotide cyclase"/>
    <property type="match status" value="1"/>
</dbReference>
<evidence type="ECO:0000256" key="3">
    <source>
        <dbReference type="SAM" id="Coils"/>
    </source>
</evidence>
<comment type="caution">
    <text evidence="5">The sequence shown here is derived from an EMBL/GenBank/DDBJ whole genome shotgun (WGS) entry which is preliminary data.</text>
</comment>
<accession>A0A154L170</accession>
<name>A0A154L170_9PROT</name>
<dbReference type="GO" id="GO:0005886">
    <property type="term" value="C:plasma membrane"/>
    <property type="evidence" value="ECO:0007669"/>
    <property type="project" value="TreeGrafter"/>
</dbReference>
<evidence type="ECO:0000313" key="5">
    <source>
        <dbReference type="EMBL" id="KZB61572.1"/>
    </source>
</evidence>
<dbReference type="Gene3D" id="3.30.70.270">
    <property type="match status" value="1"/>
</dbReference>
<dbReference type="FunFam" id="3.30.70.270:FF:000001">
    <property type="entry name" value="Diguanylate cyclase domain protein"/>
    <property type="match status" value="1"/>
</dbReference>
<dbReference type="GO" id="GO:0052621">
    <property type="term" value="F:diguanylate cyclase activity"/>
    <property type="evidence" value="ECO:0007669"/>
    <property type="project" value="UniProtKB-EC"/>
</dbReference>
<dbReference type="Pfam" id="PF00990">
    <property type="entry name" value="GGDEF"/>
    <property type="match status" value="1"/>
</dbReference>
<dbReference type="PROSITE" id="PS50887">
    <property type="entry name" value="GGDEF"/>
    <property type="match status" value="1"/>
</dbReference>
<evidence type="ECO:0000256" key="2">
    <source>
        <dbReference type="ARBA" id="ARBA00034247"/>
    </source>
</evidence>
<dbReference type="RefSeq" id="WP_062953176.1">
    <property type="nucleotide sequence ID" value="NZ_LPVY01000023.1"/>
</dbReference>
<dbReference type="EC" id="2.7.7.65" evidence="1"/>
<dbReference type="GO" id="GO:1902201">
    <property type="term" value="P:negative regulation of bacterial-type flagellum-dependent cell motility"/>
    <property type="evidence" value="ECO:0007669"/>
    <property type="project" value="TreeGrafter"/>
</dbReference>
<dbReference type="InterPro" id="IPR043128">
    <property type="entry name" value="Rev_trsase/Diguanyl_cyclase"/>
</dbReference>
<keyword evidence="3" id="KW-0175">Coiled coil</keyword>
<dbReference type="PANTHER" id="PTHR45138">
    <property type="entry name" value="REGULATORY COMPONENTS OF SENSORY TRANSDUCTION SYSTEM"/>
    <property type="match status" value="1"/>
</dbReference>
<feature type="coiled-coil region" evidence="3">
    <location>
        <begin position="149"/>
        <end position="176"/>
    </location>
</feature>
<evidence type="ECO:0000256" key="1">
    <source>
        <dbReference type="ARBA" id="ARBA00012528"/>
    </source>
</evidence>
<dbReference type="EMBL" id="LPVY01000023">
    <property type="protein sequence ID" value="KZB61572.1"/>
    <property type="molecule type" value="Genomic_DNA"/>
</dbReference>
<dbReference type="PANTHER" id="PTHR45138:SF9">
    <property type="entry name" value="DIGUANYLATE CYCLASE DGCM-RELATED"/>
    <property type="match status" value="1"/>
</dbReference>
<proteinExistence type="predicted"/>
<reference evidence="5 6" key="1">
    <citation type="submission" date="2015-12" db="EMBL/GenBank/DDBJ databases">
        <title>Genome sequence of Thalassospira lucentensis MCCC 1A02072.</title>
        <authorList>
            <person name="Lu L."/>
            <person name="Lai Q."/>
            <person name="Shao Z."/>
            <person name="Qian P."/>
        </authorList>
    </citation>
    <scope>NUCLEOTIDE SEQUENCE [LARGE SCALE GENOMIC DNA]</scope>
    <source>
        <strain evidence="5 6">MCCC 1A02072</strain>
    </source>
</reference>
<dbReference type="InterPro" id="IPR050469">
    <property type="entry name" value="Diguanylate_Cyclase"/>
</dbReference>
<dbReference type="OrthoDB" id="9812260at2"/>
<dbReference type="InterPro" id="IPR029787">
    <property type="entry name" value="Nucleotide_cyclase"/>
</dbReference>
<dbReference type="NCBIfam" id="TIGR00254">
    <property type="entry name" value="GGDEF"/>
    <property type="match status" value="1"/>
</dbReference>
<sequence>MIEYDTDPDRAQQLSNAALAMMAELGVAAHPNNYTIFFNYLSGEEPDLKQTINILRSNHREFDELQCRDLFTRFFDTVREREIVSRITDDLRNQLTSVLETVRNAGIDTRAYGEALDHFCEYIGDKDFTNLEQALKTLLGATREIEGVNRILETRLDNTSTEISKLRRDLEDMKREAMTDCLTGIANRKAFDLQLRDCAMQSMETGKPLSLLLIDIDYFKTFNDTHGHQAGDQVIRLMAQTLQQNVKGRDTAARYGGEEFAVILPMTGLGCARQLAEHIRHNVETRTIISRTRHQELGKVTVSIGVSTFEFGEPLARFIERADQALYLAKAKGRNRVATERQITDGNKVIRTLDITAPEPKKQRCA</sequence>
<evidence type="ECO:0000313" key="6">
    <source>
        <dbReference type="Proteomes" id="UP000076335"/>
    </source>
</evidence>
<dbReference type="Proteomes" id="UP000076335">
    <property type="component" value="Unassembled WGS sequence"/>
</dbReference>
<feature type="domain" description="GGDEF" evidence="4">
    <location>
        <begin position="207"/>
        <end position="342"/>
    </location>
</feature>
<comment type="catalytic activity">
    <reaction evidence="2">
        <text>2 GTP = 3',3'-c-di-GMP + 2 diphosphate</text>
        <dbReference type="Rhea" id="RHEA:24898"/>
        <dbReference type="ChEBI" id="CHEBI:33019"/>
        <dbReference type="ChEBI" id="CHEBI:37565"/>
        <dbReference type="ChEBI" id="CHEBI:58805"/>
        <dbReference type="EC" id="2.7.7.65"/>
    </reaction>
</comment>
<gene>
    <name evidence="5" type="ORF">AUP42_06340</name>
</gene>
<dbReference type="InterPro" id="IPR000160">
    <property type="entry name" value="GGDEF_dom"/>
</dbReference>